<dbReference type="PANTHER" id="PTHR34849">
    <property type="entry name" value="SSL5025 PROTEIN"/>
    <property type="match status" value="1"/>
</dbReference>
<proteinExistence type="predicted"/>
<evidence type="ECO:0000313" key="1">
    <source>
        <dbReference type="EMBL" id="BAY97422.1"/>
    </source>
</evidence>
<evidence type="ECO:0000313" key="2">
    <source>
        <dbReference type="Proteomes" id="UP000218785"/>
    </source>
</evidence>
<reference evidence="1 2" key="1">
    <citation type="submission" date="2017-06" db="EMBL/GenBank/DDBJ databases">
        <title>Genome sequencing of cyanobaciteial culture collection at National Institute for Environmental Studies (NIES).</title>
        <authorList>
            <person name="Hirose Y."/>
            <person name="Shimura Y."/>
            <person name="Fujisawa T."/>
            <person name="Nakamura Y."/>
            <person name="Kawachi M."/>
        </authorList>
    </citation>
    <scope>NUCLEOTIDE SEQUENCE [LARGE SCALE GENOMIC DNA]</scope>
    <source>
        <strain evidence="1 2">NIES-37</strain>
    </source>
</reference>
<protein>
    <recommendedName>
        <fullName evidence="3">DUF433 domain-containing protein</fullName>
    </recommendedName>
</protein>
<dbReference type="RefSeq" id="WP_096574484.1">
    <property type="nucleotide sequence ID" value="NZ_CAWNJS010000001.1"/>
</dbReference>
<dbReference type="AlphaFoldDB" id="A0A1Z4MVC2"/>
<dbReference type="InterPro" id="IPR007367">
    <property type="entry name" value="DUF433"/>
</dbReference>
<keyword evidence="2" id="KW-1185">Reference proteome</keyword>
<sequence length="80" mass="9202">MSPNIQKYFIQKTPGICGGNARIRNTRIAVWTLVSFRQQGASEEELLRNYPTLTIEDLASDWSYYKEHPQEIDQVIADDA</sequence>
<dbReference type="Proteomes" id="UP000218785">
    <property type="component" value="Chromosome"/>
</dbReference>
<dbReference type="EMBL" id="AP018248">
    <property type="protein sequence ID" value="BAY97422.1"/>
    <property type="molecule type" value="Genomic_DNA"/>
</dbReference>
<dbReference type="Pfam" id="PF04255">
    <property type="entry name" value="DUF433"/>
    <property type="match status" value="1"/>
</dbReference>
<dbReference type="Gene3D" id="1.10.10.10">
    <property type="entry name" value="Winged helix-like DNA-binding domain superfamily/Winged helix DNA-binding domain"/>
    <property type="match status" value="1"/>
</dbReference>
<dbReference type="InterPro" id="IPR036388">
    <property type="entry name" value="WH-like_DNA-bd_sf"/>
</dbReference>
<gene>
    <name evidence="1" type="ORF">NIES37_13640</name>
</gene>
<name>A0A1Z4MVC2_9CYAN</name>
<evidence type="ECO:0008006" key="3">
    <source>
        <dbReference type="Google" id="ProtNLM"/>
    </source>
</evidence>
<dbReference type="PANTHER" id="PTHR34849:SF4">
    <property type="entry name" value="SLR1209 PROTEIN"/>
    <property type="match status" value="1"/>
</dbReference>
<organism evidence="1 2">
    <name type="scientific">Tolypothrix tenuis PCC 7101</name>
    <dbReference type="NCBI Taxonomy" id="231146"/>
    <lineage>
        <taxon>Bacteria</taxon>
        <taxon>Bacillati</taxon>
        <taxon>Cyanobacteriota</taxon>
        <taxon>Cyanophyceae</taxon>
        <taxon>Nostocales</taxon>
        <taxon>Tolypothrichaceae</taxon>
        <taxon>Tolypothrix</taxon>
    </lineage>
</organism>
<accession>A0A1Z4MVC2</accession>
<dbReference type="KEGG" id="ttq:NIES37_13640"/>
<dbReference type="SUPFAM" id="SSF46689">
    <property type="entry name" value="Homeodomain-like"/>
    <property type="match status" value="1"/>
</dbReference>
<dbReference type="InterPro" id="IPR009057">
    <property type="entry name" value="Homeodomain-like_sf"/>
</dbReference>